<protein>
    <submittedName>
        <fullName evidence="2">Uncharacterized protein</fullName>
    </submittedName>
</protein>
<feature type="compositionally biased region" description="Basic residues" evidence="1">
    <location>
        <begin position="28"/>
        <end position="38"/>
    </location>
</feature>
<dbReference type="Proteomes" id="UP001630127">
    <property type="component" value="Unassembled WGS sequence"/>
</dbReference>
<evidence type="ECO:0000256" key="1">
    <source>
        <dbReference type="SAM" id="MobiDB-lite"/>
    </source>
</evidence>
<keyword evidence="3" id="KW-1185">Reference proteome</keyword>
<feature type="compositionally biased region" description="Basic and acidic residues" evidence="1">
    <location>
        <begin position="58"/>
        <end position="72"/>
    </location>
</feature>
<name>A0ABD3A820_9GENT</name>
<feature type="region of interest" description="Disordered" evidence="1">
    <location>
        <begin position="1"/>
        <end position="72"/>
    </location>
</feature>
<dbReference type="AlphaFoldDB" id="A0ABD3A820"/>
<organism evidence="2 3">
    <name type="scientific">Cinchona calisaya</name>
    <dbReference type="NCBI Taxonomy" id="153742"/>
    <lineage>
        <taxon>Eukaryota</taxon>
        <taxon>Viridiplantae</taxon>
        <taxon>Streptophyta</taxon>
        <taxon>Embryophyta</taxon>
        <taxon>Tracheophyta</taxon>
        <taxon>Spermatophyta</taxon>
        <taxon>Magnoliopsida</taxon>
        <taxon>eudicotyledons</taxon>
        <taxon>Gunneridae</taxon>
        <taxon>Pentapetalae</taxon>
        <taxon>asterids</taxon>
        <taxon>lamiids</taxon>
        <taxon>Gentianales</taxon>
        <taxon>Rubiaceae</taxon>
        <taxon>Cinchonoideae</taxon>
        <taxon>Cinchoneae</taxon>
        <taxon>Cinchona</taxon>
    </lineage>
</organism>
<evidence type="ECO:0000313" key="2">
    <source>
        <dbReference type="EMBL" id="KAL3527926.1"/>
    </source>
</evidence>
<gene>
    <name evidence="2" type="ORF">ACH5RR_012582</name>
</gene>
<sequence>MKNEPGKASERKKKGLGIGRRNREERRRKMMGLGYRKKGKEERRRKMDRQKRGRTGVKGKEEEKGDQCVYDQDHGTKSEQVLILWAAMRVQSDMRRQANLIKAKRRNVPTISAIDDETDGTLGKGFLISISP</sequence>
<comment type="caution">
    <text evidence="2">The sequence shown here is derived from an EMBL/GenBank/DDBJ whole genome shotgun (WGS) entry which is preliminary data.</text>
</comment>
<evidence type="ECO:0000313" key="3">
    <source>
        <dbReference type="Proteomes" id="UP001630127"/>
    </source>
</evidence>
<reference evidence="2 3" key="1">
    <citation type="submission" date="2024-11" db="EMBL/GenBank/DDBJ databases">
        <title>A near-complete genome assembly of Cinchona calisaya.</title>
        <authorList>
            <person name="Lian D.C."/>
            <person name="Zhao X.W."/>
            <person name="Wei L."/>
        </authorList>
    </citation>
    <scope>NUCLEOTIDE SEQUENCE [LARGE SCALE GENOMIC DNA]</scope>
    <source>
        <tissue evidence="2">Nenye</tissue>
    </source>
</reference>
<feature type="compositionally biased region" description="Basic residues" evidence="1">
    <location>
        <begin position="46"/>
        <end position="57"/>
    </location>
</feature>
<dbReference type="EMBL" id="JBJUIK010000005">
    <property type="protein sequence ID" value="KAL3527926.1"/>
    <property type="molecule type" value="Genomic_DNA"/>
</dbReference>
<accession>A0ABD3A820</accession>
<proteinExistence type="predicted"/>